<comment type="caution">
    <text evidence="2">The sequence shown here is derived from an EMBL/GenBank/DDBJ whole genome shotgun (WGS) entry which is preliminary data.</text>
</comment>
<keyword evidence="4" id="KW-1185">Reference proteome</keyword>
<proteinExistence type="predicted"/>
<dbReference type="Proteomes" id="UP001589887">
    <property type="component" value="Unassembled WGS sequence"/>
</dbReference>
<evidence type="ECO:0000313" key="4">
    <source>
        <dbReference type="Proteomes" id="UP001589887"/>
    </source>
</evidence>
<evidence type="ECO:0000313" key="1">
    <source>
        <dbReference type="EMBL" id="MFC0843606.1"/>
    </source>
</evidence>
<protein>
    <submittedName>
        <fullName evidence="2">Uncharacterized protein</fullName>
    </submittedName>
</protein>
<organism evidence="2 4">
    <name type="scientific">Streptomyces noboritoensis</name>
    <dbReference type="NCBI Taxonomy" id="67337"/>
    <lineage>
        <taxon>Bacteria</taxon>
        <taxon>Bacillati</taxon>
        <taxon>Actinomycetota</taxon>
        <taxon>Actinomycetes</taxon>
        <taxon>Kitasatosporales</taxon>
        <taxon>Streptomycetaceae</taxon>
        <taxon>Streptomyces</taxon>
    </lineage>
</organism>
<dbReference type="RefSeq" id="WP_394317348.1">
    <property type="nucleotide sequence ID" value="NZ_JBHMQV010000007.1"/>
</dbReference>
<evidence type="ECO:0000313" key="3">
    <source>
        <dbReference type="EMBL" id="MFC0850216.1"/>
    </source>
</evidence>
<gene>
    <name evidence="1" type="ORF">ACFH04_07660</name>
    <name evidence="2" type="ORF">ACFH04_07810</name>
    <name evidence="3" type="ORF">ACFH04_41815</name>
</gene>
<reference evidence="2 4" key="1">
    <citation type="submission" date="2024-09" db="EMBL/GenBank/DDBJ databases">
        <authorList>
            <person name="Sun Q."/>
            <person name="Mori K."/>
        </authorList>
    </citation>
    <scope>NUCLEOTIDE SEQUENCE [LARGE SCALE GENOMIC DNA]</scope>
    <source>
        <strain evidence="2 4">JCM 4557</strain>
    </source>
</reference>
<accession>A0ABV6TER8</accession>
<name>A0ABV6TER8_9ACTN</name>
<dbReference type="EMBL" id="JBHMQV010000009">
    <property type="protein sequence ID" value="MFC0850216.1"/>
    <property type="molecule type" value="Genomic_DNA"/>
</dbReference>
<sequence length="69" mass="7907">MPKSPAGRKFFSFTDRFEGDFSRKQDGAGASIHWIRQWMGDLDTACKVFVQIAGRYYIDAEDLTLIQDT</sequence>
<dbReference type="EMBL" id="JBHMQV010000007">
    <property type="protein sequence ID" value="MFC0843606.1"/>
    <property type="molecule type" value="Genomic_DNA"/>
</dbReference>
<dbReference type="EMBL" id="JBHMQV010000008">
    <property type="protein sequence ID" value="MFC0843634.1"/>
    <property type="molecule type" value="Genomic_DNA"/>
</dbReference>
<evidence type="ECO:0000313" key="2">
    <source>
        <dbReference type="EMBL" id="MFC0843634.1"/>
    </source>
</evidence>